<feature type="non-terminal residue" evidence="2">
    <location>
        <position position="1"/>
    </location>
</feature>
<keyword evidence="1" id="KW-1133">Transmembrane helix</keyword>
<accession>A0ABS8VNZ4</accession>
<keyword evidence="3" id="KW-1185">Reference proteome</keyword>
<evidence type="ECO:0000256" key="1">
    <source>
        <dbReference type="SAM" id="Phobius"/>
    </source>
</evidence>
<gene>
    <name evidence="2" type="ORF">HAX54_040096</name>
</gene>
<organism evidence="2 3">
    <name type="scientific">Datura stramonium</name>
    <name type="common">Jimsonweed</name>
    <name type="synonym">Common thornapple</name>
    <dbReference type="NCBI Taxonomy" id="4076"/>
    <lineage>
        <taxon>Eukaryota</taxon>
        <taxon>Viridiplantae</taxon>
        <taxon>Streptophyta</taxon>
        <taxon>Embryophyta</taxon>
        <taxon>Tracheophyta</taxon>
        <taxon>Spermatophyta</taxon>
        <taxon>Magnoliopsida</taxon>
        <taxon>eudicotyledons</taxon>
        <taxon>Gunneridae</taxon>
        <taxon>Pentapetalae</taxon>
        <taxon>asterids</taxon>
        <taxon>lamiids</taxon>
        <taxon>Solanales</taxon>
        <taxon>Solanaceae</taxon>
        <taxon>Solanoideae</taxon>
        <taxon>Datureae</taxon>
        <taxon>Datura</taxon>
    </lineage>
</organism>
<evidence type="ECO:0000313" key="2">
    <source>
        <dbReference type="EMBL" id="MCE0481907.1"/>
    </source>
</evidence>
<dbReference type="EMBL" id="JACEIK010005616">
    <property type="protein sequence ID" value="MCE0481907.1"/>
    <property type="molecule type" value="Genomic_DNA"/>
</dbReference>
<sequence>WSGQQLGFVGSPFLNSISNNSLSRPVCHRRFSEYYAGCSLPGFILPKGSRFLRRSHRRFKESYCNPLLPTNFVADSGFLFSIGDLPAVHGSTPDGLPMGPPILRSKPHPLLMLTFIDGFAFLVVDLSLFLPH</sequence>
<protein>
    <submittedName>
        <fullName evidence="2">Uncharacterized protein</fullName>
    </submittedName>
</protein>
<keyword evidence="1" id="KW-0812">Transmembrane</keyword>
<proteinExistence type="predicted"/>
<feature type="transmembrane region" description="Helical" evidence="1">
    <location>
        <begin position="110"/>
        <end position="130"/>
    </location>
</feature>
<feature type="non-terminal residue" evidence="2">
    <location>
        <position position="132"/>
    </location>
</feature>
<comment type="caution">
    <text evidence="2">The sequence shown here is derived from an EMBL/GenBank/DDBJ whole genome shotgun (WGS) entry which is preliminary data.</text>
</comment>
<reference evidence="2 3" key="1">
    <citation type="journal article" date="2021" name="BMC Genomics">
        <title>Datura genome reveals duplications of psychoactive alkaloid biosynthetic genes and high mutation rate following tissue culture.</title>
        <authorList>
            <person name="Rajewski A."/>
            <person name="Carter-House D."/>
            <person name="Stajich J."/>
            <person name="Litt A."/>
        </authorList>
    </citation>
    <scope>NUCLEOTIDE SEQUENCE [LARGE SCALE GENOMIC DNA]</scope>
    <source>
        <strain evidence="2">AR-01</strain>
    </source>
</reference>
<name>A0ABS8VNZ4_DATST</name>
<evidence type="ECO:0000313" key="3">
    <source>
        <dbReference type="Proteomes" id="UP000823775"/>
    </source>
</evidence>
<dbReference type="Proteomes" id="UP000823775">
    <property type="component" value="Unassembled WGS sequence"/>
</dbReference>
<keyword evidence="1" id="KW-0472">Membrane</keyword>